<dbReference type="AlphaFoldDB" id="A0A1W1BSW1"/>
<keyword evidence="5" id="KW-0175">Coiled coil</keyword>
<dbReference type="GO" id="GO:0008234">
    <property type="term" value="F:cysteine-type peptidase activity"/>
    <property type="evidence" value="ECO:0007669"/>
    <property type="project" value="UniProtKB-KW"/>
</dbReference>
<feature type="coiled-coil region" evidence="5">
    <location>
        <begin position="53"/>
        <end position="90"/>
    </location>
</feature>
<dbReference type="Pfam" id="PF00877">
    <property type="entry name" value="NLPC_P60"/>
    <property type="match status" value="1"/>
</dbReference>
<keyword evidence="3" id="KW-0378">Hydrolase</keyword>
<keyword evidence="2" id="KW-0645">Protease</keyword>
<evidence type="ECO:0000256" key="2">
    <source>
        <dbReference type="ARBA" id="ARBA00022670"/>
    </source>
</evidence>
<dbReference type="InterPro" id="IPR038765">
    <property type="entry name" value="Papain-like_cys_pep_sf"/>
</dbReference>
<evidence type="ECO:0000256" key="1">
    <source>
        <dbReference type="ARBA" id="ARBA00007074"/>
    </source>
</evidence>
<comment type="similarity">
    <text evidence="1">Belongs to the peptidase C40 family.</text>
</comment>
<dbReference type="InterPro" id="IPR051202">
    <property type="entry name" value="Peptidase_C40"/>
</dbReference>
<feature type="domain" description="NlpC/P60" evidence="6">
    <location>
        <begin position="98"/>
        <end position="223"/>
    </location>
</feature>
<keyword evidence="4" id="KW-0788">Thiol protease</keyword>
<dbReference type="Gene3D" id="3.90.1720.10">
    <property type="entry name" value="endopeptidase domain like (from Nostoc punctiforme)"/>
    <property type="match status" value="1"/>
</dbReference>
<reference evidence="7" key="1">
    <citation type="submission" date="2016-10" db="EMBL/GenBank/DDBJ databases">
        <authorList>
            <person name="de Groot N.N."/>
        </authorList>
    </citation>
    <scope>NUCLEOTIDE SEQUENCE</scope>
</reference>
<dbReference type="PANTHER" id="PTHR47053">
    <property type="entry name" value="MUREIN DD-ENDOPEPTIDASE MEPH-RELATED"/>
    <property type="match status" value="1"/>
</dbReference>
<evidence type="ECO:0000256" key="4">
    <source>
        <dbReference type="ARBA" id="ARBA00022807"/>
    </source>
</evidence>
<evidence type="ECO:0000256" key="5">
    <source>
        <dbReference type="SAM" id="Coils"/>
    </source>
</evidence>
<sequence>MMPKIYLLSLLLTTFSFANLFTITDKQGHVTQTRTLKHKENAFLNQKATEYSLQAIYDELHRAENLARRAQAAREHAQRIAQAKERAKKQGKHYKLTKEDKRQLLEDAKYYKGGKYVWGGTTPKGFDCSGYVQYLYKKHHINLPRTALAQSKQGISVDKEHMQKGDLLFFLTDKKRGIPVTHVGIYLGNNEFIHAASTKKGIIISPIDHGYYSKKFLFAKRVLNKNS</sequence>
<evidence type="ECO:0000256" key="3">
    <source>
        <dbReference type="ARBA" id="ARBA00022801"/>
    </source>
</evidence>
<dbReference type="SUPFAM" id="SSF54001">
    <property type="entry name" value="Cysteine proteinases"/>
    <property type="match status" value="1"/>
</dbReference>
<dbReference type="PROSITE" id="PS51935">
    <property type="entry name" value="NLPC_P60"/>
    <property type="match status" value="1"/>
</dbReference>
<dbReference type="EMBL" id="FPHI01000013">
    <property type="protein sequence ID" value="SFV56575.1"/>
    <property type="molecule type" value="Genomic_DNA"/>
</dbReference>
<organism evidence="7">
    <name type="scientific">hydrothermal vent metagenome</name>
    <dbReference type="NCBI Taxonomy" id="652676"/>
    <lineage>
        <taxon>unclassified sequences</taxon>
        <taxon>metagenomes</taxon>
        <taxon>ecological metagenomes</taxon>
    </lineage>
</organism>
<proteinExistence type="inferred from homology"/>
<accession>A0A1W1BSW1</accession>
<dbReference type="GO" id="GO:0006508">
    <property type="term" value="P:proteolysis"/>
    <property type="evidence" value="ECO:0007669"/>
    <property type="project" value="UniProtKB-KW"/>
</dbReference>
<name>A0A1W1BSW1_9ZZZZ</name>
<dbReference type="PANTHER" id="PTHR47053:SF1">
    <property type="entry name" value="MUREIN DD-ENDOPEPTIDASE MEPH-RELATED"/>
    <property type="match status" value="1"/>
</dbReference>
<dbReference type="InterPro" id="IPR000064">
    <property type="entry name" value="NLP_P60_dom"/>
</dbReference>
<protein>
    <submittedName>
        <fullName evidence="7">NLP/P60 family protein</fullName>
    </submittedName>
</protein>
<evidence type="ECO:0000259" key="6">
    <source>
        <dbReference type="PROSITE" id="PS51935"/>
    </source>
</evidence>
<evidence type="ECO:0000313" key="7">
    <source>
        <dbReference type="EMBL" id="SFV56575.1"/>
    </source>
</evidence>
<gene>
    <name evidence="7" type="ORF">MNB_SV-3-978</name>
</gene>